<proteinExistence type="inferred from homology"/>
<evidence type="ECO:0000256" key="3">
    <source>
        <dbReference type="ARBA" id="ARBA00023043"/>
    </source>
</evidence>
<keyword evidence="3 4" id="KW-0040">ANK repeat</keyword>
<evidence type="ECO:0000256" key="2">
    <source>
        <dbReference type="ARBA" id="ARBA00022737"/>
    </source>
</evidence>
<dbReference type="RefSeq" id="XP_022404067.1">
    <property type="nucleotide sequence ID" value="XM_022544260.1"/>
</dbReference>
<sequence>MAGEDEIVKELLLHGADPSVPLYGYLKPSILEALVRGHNAVVDVLLADPRTDHNVRFYDKMDIHGTQTALQEAAKRGNAHMVRSLLEQGASTRPNVETTMHSAVINYSPEIV</sequence>
<protein>
    <submittedName>
        <fullName evidence="5">Uncharacterized protein</fullName>
    </submittedName>
</protein>
<evidence type="ECO:0000313" key="5">
    <source>
        <dbReference type="EMBL" id="OJJ87378.1"/>
    </source>
</evidence>
<dbReference type="PROSITE" id="PS50088">
    <property type="entry name" value="ANK_REPEAT"/>
    <property type="match status" value="1"/>
</dbReference>
<dbReference type="GO" id="GO:0016567">
    <property type="term" value="P:protein ubiquitination"/>
    <property type="evidence" value="ECO:0007669"/>
    <property type="project" value="TreeGrafter"/>
</dbReference>
<dbReference type="InterPro" id="IPR051573">
    <property type="entry name" value="Ankyrin-SOCS_box_domain"/>
</dbReference>
<dbReference type="Proteomes" id="UP000184300">
    <property type="component" value="Unassembled WGS sequence"/>
</dbReference>
<dbReference type="PANTHER" id="PTHR24136:SF15">
    <property type="entry name" value="ANK_REP_REGION DOMAIN-CONTAINING PROTEIN"/>
    <property type="match status" value="1"/>
</dbReference>
<dbReference type="Pfam" id="PF12796">
    <property type="entry name" value="Ank_2"/>
    <property type="match status" value="1"/>
</dbReference>
<name>A0A1L9VTX3_ASPGL</name>
<dbReference type="PROSITE" id="PS50297">
    <property type="entry name" value="ANK_REP_REGION"/>
    <property type="match status" value="1"/>
</dbReference>
<accession>A0A1L9VTX3</accession>
<evidence type="ECO:0000313" key="6">
    <source>
        <dbReference type="Proteomes" id="UP000184300"/>
    </source>
</evidence>
<evidence type="ECO:0000256" key="1">
    <source>
        <dbReference type="ARBA" id="ARBA00005949"/>
    </source>
</evidence>
<keyword evidence="2" id="KW-0677">Repeat</keyword>
<dbReference type="PANTHER" id="PTHR24136">
    <property type="entry name" value="SOWAH (DROSOPHILA) HOMOLOG"/>
    <property type="match status" value="1"/>
</dbReference>
<reference evidence="6" key="1">
    <citation type="journal article" date="2017" name="Genome Biol.">
        <title>Comparative genomics reveals high biological diversity and specific adaptations in the industrially and medically important fungal genus Aspergillus.</title>
        <authorList>
            <person name="de Vries R.P."/>
            <person name="Riley R."/>
            <person name="Wiebenga A."/>
            <person name="Aguilar-Osorio G."/>
            <person name="Amillis S."/>
            <person name="Uchima C.A."/>
            <person name="Anderluh G."/>
            <person name="Asadollahi M."/>
            <person name="Askin M."/>
            <person name="Barry K."/>
            <person name="Battaglia E."/>
            <person name="Bayram O."/>
            <person name="Benocci T."/>
            <person name="Braus-Stromeyer S.A."/>
            <person name="Caldana C."/>
            <person name="Canovas D."/>
            <person name="Cerqueira G.C."/>
            <person name="Chen F."/>
            <person name="Chen W."/>
            <person name="Choi C."/>
            <person name="Clum A."/>
            <person name="Dos Santos R.A."/>
            <person name="Damasio A.R."/>
            <person name="Diallinas G."/>
            <person name="Emri T."/>
            <person name="Fekete E."/>
            <person name="Flipphi M."/>
            <person name="Freyberg S."/>
            <person name="Gallo A."/>
            <person name="Gournas C."/>
            <person name="Habgood R."/>
            <person name="Hainaut M."/>
            <person name="Harispe M.L."/>
            <person name="Henrissat B."/>
            <person name="Hilden K.S."/>
            <person name="Hope R."/>
            <person name="Hossain A."/>
            <person name="Karabika E."/>
            <person name="Karaffa L."/>
            <person name="Karanyi Z."/>
            <person name="Krasevec N."/>
            <person name="Kuo A."/>
            <person name="Kusch H."/>
            <person name="LaButti K."/>
            <person name="Lagendijk E.L."/>
            <person name="Lapidus A."/>
            <person name="Levasseur A."/>
            <person name="Lindquist E."/>
            <person name="Lipzen A."/>
            <person name="Logrieco A.F."/>
            <person name="MacCabe A."/>
            <person name="Maekelae M.R."/>
            <person name="Malavazi I."/>
            <person name="Melin P."/>
            <person name="Meyer V."/>
            <person name="Mielnichuk N."/>
            <person name="Miskei M."/>
            <person name="Molnar A.P."/>
            <person name="Mule G."/>
            <person name="Ngan C.Y."/>
            <person name="Orejas M."/>
            <person name="Orosz E."/>
            <person name="Ouedraogo J.P."/>
            <person name="Overkamp K.M."/>
            <person name="Park H.-S."/>
            <person name="Perrone G."/>
            <person name="Piumi F."/>
            <person name="Punt P.J."/>
            <person name="Ram A.F."/>
            <person name="Ramon A."/>
            <person name="Rauscher S."/>
            <person name="Record E."/>
            <person name="Riano-Pachon D.M."/>
            <person name="Robert V."/>
            <person name="Roehrig J."/>
            <person name="Ruller R."/>
            <person name="Salamov A."/>
            <person name="Salih N.S."/>
            <person name="Samson R.A."/>
            <person name="Sandor E."/>
            <person name="Sanguinetti M."/>
            <person name="Schuetze T."/>
            <person name="Sepcic K."/>
            <person name="Shelest E."/>
            <person name="Sherlock G."/>
            <person name="Sophianopoulou V."/>
            <person name="Squina F.M."/>
            <person name="Sun H."/>
            <person name="Susca A."/>
            <person name="Todd R.B."/>
            <person name="Tsang A."/>
            <person name="Unkles S.E."/>
            <person name="van de Wiele N."/>
            <person name="van Rossen-Uffink D."/>
            <person name="Oliveira J.V."/>
            <person name="Vesth T.C."/>
            <person name="Visser J."/>
            <person name="Yu J.-H."/>
            <person name="Zhou M."/>
            <person name="Andersen M.R."/>
            <person name="Archer D.B."/>
            <person name="Baker S.E."/>
            <person name="Benoit I."/>
            <person name="Brakhage A.A."/>
            <person name="Braus G.H."/>
            <person name="Fischer R."/>
            <person name="Frisvad J.C."/>
            <person name="Goldman G.H."/>
            <person name="Houbraken J."/>
            <person name="Oakley B."/>
            <person name="Pocsi I."/>
            <person name="Scazzocchio C."/>
            <person name="Seiboth B."/>
            <person name="vanKuyk P.A."/>
            <person name="Wortman J."/>
            <person name="Dyer P.S."/>
            <person name="Grigoriev I.V."/>
        </authorList>
    </citation>
    <scope>NUCLEOTIDE SEQUENCE [LARGE SCALE GENOMIC DNA]</scope>
    <source>
        <strain evidence="6">CBS 516.65</strain>
    </source>
</reference>
<dbReference type="InterPro" id="IPR002110">
    <property type="entry name" value="Ankyrin_rpt"/>
</dbReference>
<keyword evidence="6" id="KW-1185">Reference proteome</keyword>
<organism evidence="5 6">
    <name type="scientific">Aspergillus glaucus CBS 516.65</name>
    <dbReference type="NCBI Taxonomy" id="1160497"/>
    <lineage>
        <taxon>Eukaryota</taxon>
        <taxon>Fungi</taxon>
        <taxon>Dikarya</taxon>
        <taxon>Ascomycota</taxon>
        <taxon>Pezizomycotina</taxon>
        <taxon>Eurotiomycetes</taxon>
        <taxon>Eurotiomycetidae</taxon>
        <taxon>Eurotiales</taxon>
        <taxon>Aspergillaceae</taxon>
        <taxon>Aspergillus</taxon>
        <taxon>Aspergillus subgen. Aspergillus</taxon>
    </lineage>
</organism>
<dbReference type="AlphaFoldDB" id="A0A1L9VTX3"/>
<dbReference type="InterPro" id="IPR036770">
    <property type="entry name" value="Ankyrin_rpt-contain_sf"/>
</dbReference>
<dbReference type="EMBL" id="KV878891">
    <property type="protein sequence ID" value="OJJ87378.1"/>
    <property type="molecule type" value="Genomic_DNA"/>
</dbReference>
<dbReference type="Gene3D" id="1.25.40.20">
    <property type="entry name" value="Ankyrin repeat-containing domain"/>
    <property type="match status" value="1"/>
</dbReference>
<dbReference type="GO" id="GO:0045732">
    <property type="term" value="P:positive regulation of protein catabolic process"/>
    <property type="evidence" value="ECO:0007669"/>
    <property type="project" value="TreeGrafter"/>
</dbReference>
<dbReference type="VEuPathDB" id="FungiDB:ASPGLDRAFT_33095"/>
<dbReference type="OrthoDB" id="4421360at2759"/>
<dbReference type="GeneID" id="34460521"/>
<gene>
    <name evidence="5" type="ORF">ASPGLDRAFT_33095</name>
</gene>
<evidence type="ECO:0000256" key="4">
    <source>
        <dbReference type="PROSITE-ProRule" id="PRU00023"/>
    </source>
</evidence>
<feature type="repeat" description="ANK" evidence="4">
    <location>
        <begin position="65"/>
        <end position="91"/>
    </location>
</feature>
<comment type="similarity">
    <text evidence="1">Belongs to the ankyrin SOCS box (ASB) family.</text>
</comment>
<dbReference type="SUPFAM" id="SSF48403">
    <property type="entry name" value="Ankyrin repeat"/>
    <property type="match status" value="1"/>
</dbReference>